<reference evidence="1" key="1">
    <citation type="journal article" date="2017" name="Nature">
        <title>The sunflower genome provides insights into oil metabolism, flowering and Asterid evolution.</title>
        <authorList>
            <person name="Badouin H."/>
            <person name="Gouzy J."/>
            <person name="Grassa C.J."/>
            <person name="Murat F."/>
            <person name="Staton S.E."/>
            <person name="Cottret L."/>
            <person name="Lelandais-Briere C."/>
            <person name="Owens G.L."/>
            <person name="Carrere S."/>
            <person name="Mayjonade B."/>
            <person name="Legrand L."/>
            <person name="Gill N."/>
            <person name="Kane N.C."/>
            <person name="Bowers J.E."/>
            <person name="Hubner S."/>
            <person name="Bellec A."/>
            <person name="Berard A."/>
            <person name="Berges H."/>
            <person name="Blanchet N."/>
            <person name="Boniface M.C."/>
            <person name="Brunel D."/>
            <person name="Catrice O."/>
            <person name="Chaidir N."/>
            <person name="Claudel C."/>
            <person name="Donnadieu C."/>
            <person name="Faraut T."/>
            <person name="Fievet G."/>
            <person name="Helmstetter N."/>
            <person name="King M."/>
            <person name="Knapp S.J."/>
            <person name="Lai Z."/>
            <person name="Le Paslier M.C."/>
            <person name="Lippi Y."/>
            <person name="Lorenzon L."/>
            <person name="Mandel J.R."/>
            <person name="Marage G."/>
            <person name="Marchand G."/>
            <person name="Marquand E."/>
            <person name="Bret-Mestries E."/>
            <person name="Morien E."/>
            <person name="Nambeesan S."/>
            <person name="Nguyen T."/>
            <person name="Pegot-Espagnet P."/>
            <person name="Pouilly N."/>
            <person name="Raftis F."/>
            <person name="Sallet E."/>
            <person name="Schiex T."/>
            <person name="Thomas J."/>
            <person name="Vandecasteele C."/>
            <person name="Vares D."/>
            <person name="Vear F."/>
            <person name="Vautrin S."/>
            <person name="Crespi M."/>
            <person name="Mangin B."/>
            <person name="Burke J.M."/>
            <person name="Salse J."/>
            <person name="Munos S."/>
            <person name="Vincourt P."/>
            <person name="Rieseberg L.H."/>
            <person name="Langlade N.B."/>
        </authorList>
    </citation>
    <scope>NUCLEOTIDE SEQUENCE</scope>
    <source>
        <tissue evidence="1">Leaves</tissue>
    </source>
</reference>
<organism evidence="1 2">
    <name type="scientific">Helianthus annuus</name>
    <name type="common">Common sunflower</name>
    <dbReference type="NCBI Taxonomy" id="4232"/>
    <lineage>
        <taxon>Eukaryota</taxon>
        <taxon>Viridiplantae</taxon>
        <taxon>Streptophyta</taxon>
        <taxon>Embryophyta</taxon>
        <taxon>Tracheophyta</taxon>
        <taxon>Spermatophyta</taxon>
        <taxon>Magnoliopsida</taxon>
        <taxon>eudicotyledons</taxon>
        <taxon>Gunneridae</taxon>
        <taxon>Pentapetalae</taxon>
        <taxon>asterids</taxon>
        <taxon>campanulids</taxon>
        <taxon>Asterales</taxon>
        <taxon>Asteraceae</taxon>
        <taxon>Asteroideae</taxon>
        <taxon>Heliantheae alliance</taxon>
        <taxon>Heliantheae</taxon>
        <taxon>Helianthus</taxon>
    </lineage>
</organism>
<dbReference type="Gramene" id="mRNA:HanXRQr2_Chr06g0250971">
    <property type="protein sequence ID" value="mRNA:HanXRQr2_Chr06g0250971"/>
    <property type="gene ID" value="HanXRQr2_Chr06g0250971"/>
</dbReference>
<sequence>MESRRDRMRMDAEGDRLSVLPDDLILQILSFMEISLDFNSSSQFLKSGLDMLSEFVTHVLSRRNNQVQLSSFNLYLRKTFGQDVALRIMNHAFSLNVQQLNVTCRFTYHSSSYEENPGIPYSLSGSLTLKHLTLNWYSCVDHMILTSTREFSSLTTLHLYYITLYDGFLSMYPNLENLTLNCCKIKGSEVLSICHPRLSNLTLENGDCVNVVTPQLKNLTISNYFGGYQISAPELASLIIKGQCMFSTDGFPSLEKAQFSLHNIKMQSRSDDSNVIRLLQEFRNVQFLSLSEEVIQVYYKIFFVR</sequence>
<dbReference type="PANTHER" id="PTHR34223:SF101">
    <property type="entry name" value="F-BOX DOMAIN-CONTAINING PROTEIN"/>
    <property type="match status" value="1"/>
</dbReference>
<dbReference type="InterPro" id="IPR053197">
    <property type="entry name" value="F-box_SCFL_complex_component"/>
</dbReference>
<name>A0A9K3IRA1_HELAN</name>
<dbReference type="SUPFAM" id="SSF52047">
    <property type="entry name" value="RNI-like"/>
    <property type="match status" value="1"/>
</dbReference>
<evidence type="ECO:0000313" key="2">
    <source>
        <dbReference type="Proteomes" id="UP000215914"/>
    </source>
</evidence>
<accession>A0A9K3IRA1</accession>
<comment type="caution">
    <text evidence="1">The sequence shown here is derived from an EMBL/GenBank/DDBJ whole genome shotgun (WGS) entry which is preliminary data.</text>
</comment>
<gene>
    <name evidence="1" type="ORF">HanXRQr2_Chr06g0250971</name>
</gene>
<proteinExistence type="predicted"/>
<protein>
    <submittedName>
        <fullName evidence="1">Leucine-rich repeat domain superfamily</fullName>
    </submittedName>
</protein>
<keyword evidence="2" id="KW-1185">Reference proteome</keyword>
<dbReference type="InterPro" id="IPR032675">
    <property type="entry name" value="LRR_dom_sf"/>
</dbReference>
<reference evidence="1" key="2">
    <citation type="submission" date="2020-06" db="EMBL/GenBank/DDBJ databases">
        <title>Helianthus annuus Genome sequencing and assembly Release 2.</title>
        <authorList>
            <person name="Gouzy J."/>
            <person name="Langlade N."/>
            <person name="Munos S."/>
        </authorList>
    </citation>
    <scope>NUCLEOTIDE SEQUENCE</scope>
    <source>
        <tissue evidence="1">Leaves</tissue>
    </source>
</reference>
<dbReference type="Proteomes" id="UP000215914">
    <property type="component" value="Unassembled WGS sequence"/>
</dbReference>
<evidence type="ECO:0000313" key="1">
    <source>
        <dbReference type="EMBL" id="KAF5801686.1"/>
    </source>
</evidence>
<dbReference type="AlphaFoldDB" id="A0A9K3IRA1"/>
<dbReference type="EMBL" id="MNCJ02000321">
    <property type="protein sequence ID" value="KAF5801686.1"/>
    <property type="molecule type" value="Genomic_DNA"/>
</dbReference>
<dbReference type="PANTHER" id="PTHR34223">
    <property type="entry name" value="OS11G0201299 PROTEIN"/>
    <property type="match status" value="1"/>
</dbReference>
<dbReference type="Gene3D" id="3.80.10.10">
    <property type="entry name" value="Ribonuclease Inhibitor"/>
    <property type="match status" value="1"/>
</dbReference>